<dbReference type="Pfam" id="PF10517">
    <property type="entry name" value="DM13"/>
    <property type="match status" value="1"/>
</dbReference>
<keyword evidence="3" id="KW-1185">Reference proteome</keyword>
<evidence type="ECO:0000259" key="1">
    <source>
        <dbReference type="PROSITE" id="PS51549"/>
    </source>
</evidence>
<dbReference type="RefSeq" id="WP_114067012.1">
    <property type="nucleotide sequence ID" value="NZ_CP030850.1"/>
</dbReference>
<sequence length="153" mass="16815">MKKALLMICLMLGGIACQKNEELQPVAPVSNTGNVGTGTNKPITSFDSTGQKLVAQGMFMSNVHQTSGGVKLYQKGDKYSLVFNDFKTDSGPDLRIYLSEDRVASRFVEISKGVNLGNFFIELPSAPDLKTQKYILIWCKPFSVLFGNAELKQ</sequence>
<accession>A0A344THV7</accession>
<dbReference type="PROSITE" id="PS51549">
    <property type="entry name" value="DM13"/>
    <property type="match status" value="1"/>
</dbReference>
<reference evidence="2 3" key="1">
    <citation type="submission" date="2018-07" db="EMBL/GenBank/DDBJ databases">
        <title>Genome sequencing of Runella.</title>
        <authorList>
            <person name="Baek M.-G."/>
            <person name="Yi H."/>
        </authorList>
    </citation>
    <scope>NUCLEOTIDE SEQUENCE [LARGE SCALE GENOMIC DNA]</scope>
    <source>
        <strain evidence="2 3">HYN0085</strain>
    </source>
</reference>
<dbReference type="Proteomes" id="UP000251993">
    <property type="component" value="Chromosome"/>
</dbReference>
<dbReference type="EMBL" id="CP030850">
    <property type="protein sequence ID" value="AXE18228.1"/>
    <property type="molecule type" value="Genomic_DNA"/>
</dbReference>
<gene>
    <name evidence="2" type="ORF">DR864_10980</name>
</gene>
<evidence type="ECO:0000313" key="3">
    <source>
        <dbReference type="Proteomes" id="UP000251993"/>
    </source>
</evidence>
<dbReference type="AlphaFoldDB" id="A0A344THV7"/>
<dbReference type="PROSITE" id="PS51257">
    <property type="entry name" value="PROKAR_LIPOPROTEIN"/>
    <property type="match status" value="1"/>
</dbReference>
<dbReference type="OrthoDB" id="155521at2"/>
<dbReference type="KEGG" id="run:DR864_10980"/>
<organism evidence="2 3">
    <name type="scientific">Runella rosea</name>
    <dbReference type="NCBI Taxonomy" id="2259595"/>
    <lineage>
        <taxon>Bacteria</taxon>
        <taxon>Pseudomonadati</taxon>
        <taxon>Bacteroidota</taxon>
        <taxon>Cytophagia</taxon>
        <taxon>Cytophagales</taxon>
        <taxon>Spirosomataceae</taxon>
        <taxon>Runella</taxon>
    </lineage>
</organism>
<feature type="domain" description="DM13" evidence="1">
    <location>
        <begin position="51"/>
        <end position="152"/>
    </location>
</feature>
<dbReference type="InterPro" id="IPR019545">
    <property type="entry name" value="DM13_domain"/>
</dbReference>
<proteinExistence type="predicted"/>
<name>A0A344THV7_9BACT</name>
<protein>
    <recommendedName>
        <fullName evidence="1">DM13 domain-containing protein</fullName>
    </recommendedName>
</protein>
<evidence type="ECO:0000313" key="2">
    <source>
        <dbReference type="EMBL" id="AXE18228.1"/>
    </source>
</evidence>